<name>A0A4R6CRJ4_9LACO</name>
<dbReference type="InterPro" id="IPR012933">
    <property type="entry name" value="HicA_mRNA_interferase"/>
</dbReference>
<evidence type="ECO:0008006" key="3">
    <source>
        <dbReference type="Google" id="ProtNLM"/>
    </source>
</evidence>
<dbReference type="EMBL" id="NKLP01000181">
    <property type="protein sequence ID" value="TDN29759.1"/>
    <property type="molecule type" value="Genomic_DNA"/>
</dbReference>
<dbReference type="GO" id="GO:0003729">
    <property type="term" value="F:mRNA binding"/>
    <property type="evidence" value="ECO:0007669"/>
    <property type="project" value="InterPro"/>
</dbReference>
<dbReference type="AlphaFoldDB" id="A0A4R6CRJ4"/>
<dbReference type="Proteomes" id="UP000295195">
    <property type="component" value="Unassembled WGS sequence"/>
</dbReference>
<protein>
    <recommendedName>
        <fullName evidence="3">Type II toxin-antitoxin system HicA family toxin</fullName>
    </recommendedName>
</protein>
<reference evidence="1 2" key="1">
    <citation type="submission" date="2017-06" db="EMBL/GenBank/DDBJ databases">
        <authorList>
            <person name="Swanenburg J."/>
            <person name="Kort R."/>
        </authorList>
    </citation>
    <scope>NUCLEOTIDE SEQUENCE [LARGE SCALE GENOMIC DNA]</scope>
    <source>
        <strain evidence="1 2">RL05</strain>
    </source>
</reference>
<evidence type="ECO:0000313" key="2">
    <source>
        <dbReference type="Proteomes" id="UP000295195"/>
    </source>
</evidence>
<organism evidence="1 2">
    <name type="scientific">Lactobacillus crispatus</name>
    <dbReference type="NCBI Taxonomy" id="47770"/>
    <lineage>
        <taxon>Bacteria</taxon>
        <taxon>Bacillati</taxon>
        <taxon>Bacillota</taxon>
        <taxon>Bacilli</taxon>
        <taxon>Lactobacillales</taxon>
        <taxon>Lactobacillaceae</taxon>
        <taxon>Lactobacillus</taxon>
    </lineage>
</organism>
<comment type="caution">
    <text evidence="1">The sequence shown here is derived from an EMBL/GenBank/DDBJ whole genome shotgun (WGS) entry which is preliminary data.</text>
</comment>
<accession>A0A4R6CRJ4</accession>
<dbReference type="Pfam" id="PF07927">
    <property type="entry name" value="HicA_toxin"/>
    <property type="match status" value="1"/>
</dbReference>
<proteinExistence type="predicted"/>
<evidence type="ECO:0000313" key="1">
    <source>
        <dbReference type="EMBL" id="TDN29759.1"/>
    </source>
</evidence>
<sequence length="91" mass="10939">MFKEINLRNHSSLHKLFYSLRTFDFKDAKTLLHELDYQLDNKGKTSGSRIIFKKGSDRIILHKPHPRKELLPYQIKQIQDKIKEMNKDEKN</sequence>
<dbReference type="RefSeq" id="WP_005728220.1">
    <property type="nucleotide sequence ID" value="NZ_CAZZQD010000001.1"/>
</dbReference>
<gene>
    <name evidence="1" type="ORF">CEE75_10000</name>
</gene>